<evidence type="ECO:0000313" key="3">
    <source>
        <dbReference type="EMBL" id="ADN15074.1"/>
    </source>
</evidence>
<dbReference type="Gene3D" id="2.60.120.200">
    <property type="match status" value="1"/>
</dbReference>
<dbReference type="CDD" id="cd01951">
    <property type="entry name" value="lectin_L-type"/>
    <property type="match status" value="1"/>
</dbReference>
<name>E0UAV2_GLOV7</name>
<dbReference type="AlphaFoldDB" id="E0UAV2"/>
<dbReference type="RefSeq" id="WP_013323167.1">
    <property type="nucleotide sequence ID" value="NC_014501.1"/>
</dbReference>
<dbReference type="EMBL" id="CP002198">
    <property type="protein sequence ID" value="ADN15074.1"/>
    <property type="molecule type" value="Genomic_DNA"/>
</dbReference>
<keyword evidence="3" id="KW-0430">Lectin</keyword>
<dbReference type="InterPro" id="IPR056573">
    <property type="entry name" value="Lectin_L-type_dom"/>
</dbReference>
<reference evidence="4" key="1">
    <citation type="journal article" date="2011" name="MBio">
        <title>Novel metabolic attributes of the genus Cyanothece, comprising a group of unicellular nitrogen-fixing Cyanobacteria.</title>
        <authorList>
            <person name="Bandyopadhyay A."/>
            <person name="Elvitigala T."/>
            <person name="Welsh E."/>
            <person name="Stockel J."/>
            <person name="Liberton M."/>
            <person name="Min H."/>
            <person name="Sherman L.A."/>
            <person name="Pakrasi H.B."/>
        </authorList>
    </citation>
    <scope>NUCLEOTIDE SEQUENCE [LARGE SCALE GENOMIC DNA]</scope>
    <source>
        <strain evidence="4">PCC 7822</strain>
    </source>
</reference>
<feature type="domain" description="Legume lectin" evidence="1">
    <location>
        <begin position="54"/>
        <end position="278"/>
    </location>
</feature>
<sequence>MTLIDSPDIIPLNLNSPGSLTLNEDPIIPVSSASAPLNIEALQTTANSINANKIQFPNFSDISAFKLNGSARQIDNVLRLTNDNTNERGTAFLTNKIDITPNTFFETQFQVNLYGKQKTNGADGLTFIIQNTPSGASALGSATAGGGGLAYKNLGSSIAVAFDTFKNKWDVGNNNLSLLQDGKVEKPLVTQSSPLDLNGGKPFYAWINYDAIANLLQVFLSESANKPTSPVLNYEVDLASAVGSQAWIGFGAATGALYNAQEILNWEFTSYERINHKPNTPAITEPNVAGKIVIAGDVHMETSDFVDANDPSDTHLYTDWEIWDVARNQVAWQAYNIRGIEKLHIHLGDGEFVNSYLGRSELFASTDYKLRARHADNYGLTSDWGEMPFKTASAMTVFPLTLDNIEDESKPEWRDSNNGNPIILPNSTTQPFLSLESPSSETLLQFKGLDGISNQIVNAPALNQHKNVRLRISAGSSSLNLPQSQVTFTDETAKSYSIYLPAISLAAGQQNYFWVSTNGTTYVGTNTQTRPDFSKVAQGTLNPWRVTQSGYKVEKVATGFQLPVNIAFVPNAKPDDPQDPSDDNDPYYYVTELYGTIKVVSKKGTVSNYATNLLNYNVLGSFPGSGEQGLSGITVDPQNGDVLAALLYSPNPKNDLAPHYPKVVRLRSSDGGKTASSQTTILDMVGEIQGQSHFISNLSIGPDGKLYVHMGDGFNTSTALNLNSFRGKILRLNINGADPKLDGTPSQDNPFYNKGDGITAKDYIYAYGLRNPFGGAWRAADNSHYSVENGPGSNDRFAKITPGTNYGWDGTDASMTINALYNWTATNAPVNVAFIQSETFGGSGFPLNGPTSKEGHAFVSLSGPTYVGGRTTRGKRIDEFILDENGNLKSDPISLIEYDGVGKATVVGLAAGPDGLYFSDLYKDLDYTSPIDRGANIWKISYVKG</sequence>
<dbReference type="InterPro" id="IPR011042">
    <property type="entry name" value="6-blade_b-propeller_TolB-like"/>
</dbReference>
<dbReference type="Pfam" id="PF00139">
    <property type="entry name" value="Lectin_legB"/>
    <property type="match status" value="1"/>
</dbReference>
<evidence type="ECO:0000259" key="2">
    <source>
        <dbReference type="Pfam" id="PF07995"/>
    </source>
</evidence>
<keyword evidence="4" id="KW-1185">Reference proteome</keyword>
<dbReference type="Pfam" id="PF07995">
    <property type="entry name" value="GSDH"/>
    <property type="match status" value="1"/>
</dbReference>
<dbReference type="GO" id="GO:0030246">
    <property type="term" value="F:carbohydrate binding"/>
    <property type="evidence" value="ECO:0007669"/>
    <property type="project" value="UniProtKB-KW"/>
</dbReference>
<protein>
    <submittedName>
        <fullName evidence="3">Legume lectin beta domain protein</fullName>
    </submittedName>
</protein>
<dbReference type="OrthoDB" id="9770043at2"/>
<proteinExistence type="predicted"/>
<dbReference type="Proteomes" id="UP000008206">
    <property type="component" value="Chromosome"/>
</dbReference>
<dbReference type="PANTHER" id="PTHR19328:SF13">
    <property type="entry name" value="HIPL1 PROTEIN"/>
    <property type="match status" value="1"/>
</dbReference>
<dbReference type="HOGENOM" id="CLU_310962_0_0_3"/>
<dbReference type="PANTHER" id="PTHR19328">
    <property type="entry name" value="HEDGEHOG-INTERACTING PROTEIN"/>
    <property type="match status" value="1"/>
</dbReference>
<dbReference type="STRING" id="497965.Cyan7822_3120"/>
<dbReference type="InterPro" id="IPR012938">
    <property type="entry name" value="Glc/Sorbosone_DH"/>
</dbReference>
<dbReference type="InterPro" id="IPR011041">
    <property type="entry name" value="Quinoprot_gluc/sorb_DH_b-prop"/>
</dbReference>
<feature type="domain" description="Glucose/Sorbosone dehydrogenase" evidence="2">
    <location>
        <begin position="588"/>
        <end position="870"/>
    </location>
</feature>
<dbReference type="InterPro" id="IPR013320">
    <property type="entry name" value="ConA-like_dom_sf"/>
</dbReference>
<evidence type="ECO:0000259" key="1">
    <source>
        <dbReference type="Pfam" id="PF00139"/>
    </source>
</evidence>
<dbReference type="InterPro" id="IPR001220">
    <property type="entry name" value="Legume_lectin_dom"/>
</dbReference>
<gene>
    <name evidence="3" type="ordered locus">Cyan7822_3120</name>
</gene>
<dbReference type="KEGG" id="cyj:Cyan7822_3120"/>
<dbReference type="SUPFAM" id="SSF49899">
    <property type="entry name" value="Concanavalin A-like lectins/glucanases"/>
    <property type="match status" value="1"/>
</dbReference>
<dbReference type="SUPFAM" id="SSF50952">
    <property type="entry name" value="Soluble quinoprotein glucose dehydrogenase"/>
    <property type="match status" value="1"/>
</dbReference>
<accession>E0UAV2</accession>
<evidence type="ECO:0000313" key="4">
    <source>
        <dbReference type="Proteomes" id="UP000008206"/>
    </source>
</evidence>
<dbReference type="Gene3D" id="2.120.10.30">
    <property type="entry name" value="TolB, C-terminal domain"/>
    <property type="match status" value="1"/>
</dbReference>
<organism evidence="3 4">
    <name type="scientific">Gloeothece verrucosa (strain PCC 7822)</name>
    <name type="common">Cyanothece sp. (strain PCC 7822)</name>
    <dbReference type="NCBI Taxonomy" id="497965"/>
    <lineage>
        <taxon>Bacteria</taxon>
        <taxon>Bacillati</taxon>
        <taxon>Cyanobacteriota</taxon>
        <taxon>Cyanophyceae</taxon>
        <taxon>Oscillatoriophycideae</taxon>
        <taxon>Chroococcales</taxon>
        <taxon>Aphanothecaceae</taxon>
        <taxon>Gloeothece</taxon>
        <taxon>Gloeothece verrucosa</taxon>
    </lineage>
</organism>
<dbReference type="eggNOG" id="COG2133">
    <property type="taxonomic scope" value="Bacteria"/>
</dbReference>